<proteinExistence type="predicted"/>
<feature type="transmembrane region" description="Helical" evidence="1">
    <location>
        <begin position="74"/>
        <end position="92"/>
    </location>
</feature>
<accession>A0ABW4RRH4</accession>
<keyword evidence="1" id="KW-0812">Transmembrane</keyword>
<evidence type="ECO:0000256" key="1">
    <source>
        <dbReference type="SAM" id="Phobius"/>
    </source>
</evidence>
<evidence type="ECO:0000313" key="2">
    <source>
        <dbReference type="EMBL" id="MFD1888244.1"/>
    </source>
</evidence>
<dbReference type="RefSeq" id="WP_347322973.1">
    <property type="nucleotide sequence ID" value="NZ_JBCGUH010000001.1"/>
</dbReference>
<dbReference type="EMBL" id="JBHUEH010000032">
    <property type="protein sequence ID" value="MFD1888244.1"/>
    <property type="molecule type" value="Genomic_DNA"/>
</dbReference>
<keyword evidence="3" id="KW-1185">Reference proteome</keyword>
<gene>
    <name evidence="2" type="ORF">ACFSC9_22420</name>
</gene>
<evidence type="ECO:0000313" key="3">
    <source>
        <dbReference type="Proteomes" id="UP001597233"/>
    </source>
</evidence>
<protein>
    <submittedName>
        <fullName evidence="2">Uncharacterized protein</fullName>
    </submittedName>
</protein>
<sequence>MIAHDPVCPCCQHALTRQEARALAKASAHDDGFCPACYAELYPTRGSRAIVSCISLVIGLLILTICLWAGGTLAIVGVLIAVAVQLVVNYTLRPFIYSYQAYEEPLFKL</sequence>
<comment type="caution">
    <text evidence="2">The sequence shown here is derived from an EMBL/GenBank/DDBJ whole genome shotgun (WGS) entry which is preliminary data.</text>
</comment>
<keyword evidence="1" id="KW-0472">Membrane</keyword>
<dbReference type="Proteomes" id="UP001597233">
    <property type="component" value="Unassembled WGS sequence"/>
</dbReference>
<feature type="transmembrane region" description="Helical" evidence="1">
    <location>
        <begin position="49"/>
        <end position="68"/>
    </location>
</feature>
<organism evidence="2 3">
    <name type="scientific">Paenibacillus wenxiniae</name>
    <dbReference type="NCBI Taxonomy" id="1636843"/>
    <lineage>
        <taxon>Bacteria</taxon>
        <taxon>Bacillati</taxon>
        <taxon>Bacillota</taxon>
        <taxon>Bacilli</taxon>
        <taxon>Bacillales</taxon>
        <taxon>Paenibacillaceae</taxon>
        <taxon>Paenibacillus</taxon>
    </lineage>
</organism>
<keyword evidence="1" id="KW-1133">Transmembrane helix</keyword>
<name>A0ABW4RRH4_9BACL</name>
<reference evidence="3" key="1">
    <citation type="journal article" date="2019" name="Int. J. Syst. Evol. Microbiol.">
        <title>The Global Catalogue of Microorganisms (GCM) 10K type strain sequencing project: providing services to taxonomists for standard genome sequencing and annotation.</title>
        <authorList>
            <consortium name="The Broad Institute Genomics Platform"/>
            <consortium name="The Broad Institute Genome Sequencing Center for Infectious Disease"/>
            <person name="Wu L."/>
            <person name="Ma J."/>
        </authorList>
    </citation>
    <scope>NUCLEOTIDE SEQUENCE [LARGE SCALE GENOMIC DNA]</scope>
    <source>
        <strain evidence="3">CCUG 54950</strain>
    </source>
</reference>